<comment type="caution">
    <text evidence="1">The sequence shown here is derived from an EMBL/GenBank/DDBJ whole genome shotgun (WGS) entry which is preliminary data.</text>
</comment>
<organism evidence="1 2">
    <name type="scientific">Lasiodiplodia mahajangana</name>
    <dbReference type="NCBI Taxonomy" id="1108764"/>
    <lineage>
        <taxon>Eukaryota</taxon>
        <taxon>Fungi</taxon>
        <taxon>Dikarya</taxon>
        <taxon>Ascomycota</taxon>
        <taxon>Pezizomycotina</taxon>
        <taxon>Dothideomycetes</taxon>
        <taxon>Dothideomycetes incertae sedis</taxon>
        <taxon>Botryosphaeriales</taxon>
        <taxon>Botryosphaeriaceae</taxon>
        <taxon>Lasiodiplodia</taxon>
    </lineage>
</organism>
<evidence type="ECO:0000313" key="1">
    <source>
        <dbReference type="EMBL" id="KAJ8126647.1"/>
    </source>
</evidence>
<sequence>MGLFEPLNVSLDDKLRDSPSLVDILRDLLNIICDSLESLKPTGDATITRRYDDDESSDAGGHNDQAENNDSLITDTIGGTRNTEEAKNAILELRLDTEHYIFSWFLYLPEALCLVLVEANAMRPQRLHRKQIPLGAWYPRVDRSVQLPKTPVEIRRVTFVLGHNTRMVMSSDKLPTVEEIRSRAAARRNTASSEVRRSYIEEISASTFQRMARDAEVNFRKDSQSELSKIASLDDEALRQRFRKEQEESASTRESHLPNNVQQCIEALKTGNADILHEALRSSTQSDNIVNAAINVMPDTTDENIKLSPYSSDGKKNWLLDNESENKDLTSPPRGHLNLSRHEAGPSSSSSQNSTIPQTPYNSRRRPKRKIVWDSDDDVLDRTPARSSVPATLRQLSLPVRGTTHSSQLIAGNRLSAPPQCPITADKRRRSARAYTPVDTYNVTVRLRRIGLDYLASGDLVTAQDLIKTTR</sequence>
<proteinExistence type="predicted"/>
<dbReference type="EMBL" id="JAPUUL010001760">
    <property type="protein sequence ID" value="KAJ8126647.1"/>
    <property type="molecule type" value="Genomic_DNA"/>
</dbReference>
<keyword evidence="2" id="KW-1185">Reference proteome</keyword>
<gene>
    <name evidence="1" type="ORF">O1611_g6991</name>
</gene>
<evidence type="ECO:0000313" key="2">
    <source>
        <dbReference type="Proteomes" id="UP001153332"/>
    </source>
</evidence>
<accession>A0ACC2JH12</accession>
<dbReference type="Proteomes" id="UP001153332">
    <property type="component" value="Unassembled WGS sequence"/>
</dbReference>
<reference evidence="1" key="1">
    <citation type="submission" date="2022-12" db="EMBL/GenBank/DDBJ databases">
        <title>Genome Sequence of Lasiodiplodia mahajangana.</title>
        <authorList>
            <person name="Buettner E."/>
        </authorList>
    </citation>
    <scope>NUCLEOTIDE SEQUENCE</scope>
    <source>
        <strain evidence="1">VT137</strain>
    </source>
</reference>
<protein>
    <submittedName>
        <fullName evidence="1">Uncharacterized protein</fullName>
    </submittedName>
</protein>
<name>A0ACC2JH12_9PEZI</name>